<dbReference type="SMART" id="SM00829">
    <property type="entry name" value="PKS_ER"/>
    <property type="match status" value="1"/>
</dbReference>
<dbReference type="InterPro" id="IPR011032">
    <property type="entry name" value="GroES-like_sf"/>
</dbReference>
<evidence type="ECO:0000313" key="2">
    <source>
        <dbReference type="EMBL" id="KAJ5404244.1"/>
    </source>
</evidence>
<sequence>MTNSSIPPTMRAWSYKGRGQLADVLNLTSDFTTPSPSNLGPNDVLVKIEYTAFTPSASALISILPNWIHTLPAVPELVLSGTVAALGSNVAAKRPDLTIGARVFGGTSTQLYFKGHGALAEYCPCPEEQLVVIPSSISFRDAAALGGNGVTAVEVLEELGLKKGEKILINGGSGATGTMLVQCARAIVGDSGRVVATCSEGNSEMVKRIGADETIDYRKHDPLHEYLAKEHSETRFDAIADTVGIQDLYTHSPKYLRENGRFVNIGAMHIQSGLQGLFGYIWSLCVNLLWPKILGGTPRWYKMVTATPNQFTLSRSGELAEKGHLTAMIDSEWEMEDVLEAYKKLHSQRAKGTILARIPR</sequence>
<proteinExistence type="predicted"/>
<evidence type="ECO:0000259" key="1">
    <source>
        <dbReference type="SMART" id="SM00829"/>
    </source>
</evidence>
<dbReference type="Pfam" id="PF13602">
    <property type="entry name" value="ADH_zinc_N_2"/>
    <property type="match status" value="1"/>
</dbReference>
<reference evidence="2" key="1">
    <citation type="submission" date="2022-12" db="EMBL/GenBank/DDBJ databases">
        <authorList>
            <person name="Petersen C."/>
        </authorList>
    </citation>
    <scope>NUCLEOTIDE SEQUENCE</scope>
    <source>
        <strain evidence="2">IBT 29677</strain>
    </source>
</reference>
<name>A0A9W9W674_9EURO</name>
<reference evidence="2" key="2">
    <citation type="journal article" date="2023" name="IMA Fungus">
        <title>Comparative genomic study of the Penicillium genus elucidates a diverse pangenome and 15 lateral gene transfer events.</title>
        <authorList>
            <person name="Petersen C."/>
            <person name="Sorensen T."/>
            <person name="Nielsen M.R."/>
            <person name="Sondergaard T.E."/>
            <person name="Sorensen J.L."/>
            <person name="Fitzpatrick D.A."/>
            <person name="Frisvad J.C."/>
            <person name="Nielsen K.L."/>
        </authorList>
    </citation>
    <scope>NUCLEOTIDE SEQUENCE</scope>
    <source>
        <strain evidence="2">IBT 29677</strain>
    </source>
</reference>
<dbReference type="PANTHER" id="PTHR11695:SF294">
    <property type="entry name" value="RETICULON-4-INTERACTING PROTEIN 1, MITOCHONDRIAL"/>
    <property type="match status" value="1"/>
</dbReference>
<dbReference type="InterPro" id="IPR050700">
    <property type="entry name" value="YIM1/Zinc_Alcohol_DH_Fams"/>
</dbReference>
<keyword evidence="3" id="KW-1185">Reference proteome</keyword>
<dbReference type="RefSeq" id="XP_056491486.1">
    <property type="nucleotide sequence ID" value="XM_056628752.1"/>
</dbReference>
<dbReference type="Pfam" id="PF08240">
    <property type="entry name" value="ADH_N"/>
    <property type="match status" value="1"/>
</dbReference>
<dbReference type="GeneID" id="81367732"/>
<dbReference type="SUPFAM" id="SSF50129">
    <property type="entry name" value="GroES-like"/>
    <property type="match status" value="1"/>
</dbReference>
<dbReference type="Proteomes" id="UP001147747">
    <property type="component" value="Unassembled WGS sequence"/>
</dbReference>
<dbReference type="InterPro" id="IPR013154">
    <property type="entry name" value="ADH-like_N"/>
</dbReference>
<comment type="caution">
    <text evidence="2">The sequence shown here is derived from an EMBL/GenBank/DDBJ whole genome shotgun (WGS) entry which is preliminary data.</text>
</comment>
<dbReference type="AlphaFoldDB" id="A0A9W9W674"/>
<dbReference type="OrthoDB" id="3509362at2759"/>
<feature type="domain" description="Enoyl reductase (ER)" evidence="1">
    <location>
        <begin position="26"/>
        <end position="356"/>
    </location>
</feature>
<gene>
    <name evidence="2" type="ORF">N7509_004115</name>
</gene>
<accession>A0A9W9W674</accession>
<dbReference type="Gene3D" id="3.90.180.10">
    <property type="entry name" value="Medium-chain alcohol dehydrogenases, catalytic domain"/>
    <property type="match status" value="1"/>
</dbReference>
<evidence type="ECO:0000313" key="3">
    <source>
        <dbReference type="Proteomes" id="UP001147747"/>
    </source>
</evidence>
<dbReference type="GO" id="GO:0016491">
    <property type="term" value="F:oxidoreductase activity"/>
    <property type="evidence" value="ECO:0007669"/>
    <property type="project" value="InterPro"/>
</dbReference>
<dbReference type="SUPFAM" id="SSF51735">
    <property type="entry name" value="NAD(P)-binding Rossmann-fold domains"/>
    <property type="match status" value="1"/>
</dbReference>
<dbReference type="GO" id="GO:0005739">
    <property type="term" value="C:mitochondrion"/>
    <property type="evidence" value="ECO:0007669"/>
    <property type="project" value="TreeGrafter"/>
</dbReference>
<protein>
    <recommendedName>
        <fullName evidence="1">Enoyl reductase (ER) domain-containing protein</fullName>
    </recommendedName>
</protein>
<dbReference type="EMBL" id="JAPZBU010000005">
    <property type="protein sequence ID" value="KAJ5404244.1"/>
    <property type="molecule type" value="Genomic_DNA"/>
</dbReference>
<dbReference type="PANTHER" id="PTHR11695">
    <property type="entry name" value="ALCOHOL DEHYDROGENASE RELATED"/>
    <property type="match status" value="1"/>
</dbReference>
<dbReference type="InterPro" id="IPR036291">
    <property type="entry name" value="NAD(P)-bd_dom_sf"/>
</dbReference>
<organism evidence="2 3">
    <name type="scientific">Penicillium cosmopolitanum</name>
    <dbReference type="NCBI Taxonomy" id="1131564"/>
    <lineage>
        <taxon>Eukaryota</taxon>
        <taxon>Fungi</taxon>
        <taxon>Dikarya</taxon>
        <taxon>Ascomycota</taxon>
        <taxon>Pezizomycotina</taxon>
        <taxon>Eurotiomycetes</taxon>
        <taxon>Eurotiomycetidae</taxon>
        <taxon>Eurotiales</taxon>
        <taxon>Aspergillaceae</taxon>
        <taxon>Penicillium</taxon>
    </lineage>
</organism>
<dbReference type="CDD" id="cd08267">
    <property type="entry name" value="MDR1"/>
    <property type="match status" value="1"/>
</dbReference>
<dbReference type="InterPro" id="IPR020843">
    <property type="entry name" value="ER"/>
</dbReference>
<dbReference type="Gene3D" id="3.40.50.720">
    <property type="entry name" value="NAD(P)-binding Rossmann-like Domain"/>
    <property type="match status" value="1"/>
</dbReference>